<evidence type="ECO:0000256" key="6">
    <source>
        <dbReference type="ARBA" id="ARBA00023136"/>
    </source>
</evidence>
<keyword evidence="6 7" id="KW-0472">Membrane</keyword>
<dbReference type="AlphaFoldDB" id="A0A917REJ0"/>
<dbReference type="PROSITE" id="PS50928">
    <property type="entry name" value="ABC_TM1"/>
    <property type="match status" value="1"/>
</dbReference>
<feature type="transmembrane region" description="Helical" evidence="7">
    <location>
        <begin position="200"/>
        <end position="218"/>
    </location>
</feature>
<evidence type="ECO:0000313" key="10">
    <source>
        <dbReference type="Proteomes" id="UP000638263"/>
    </source>
</evidence>
<dbReference type="GO" id="GO:0055085">
    <property type="term" value="P:transmembrane transport"/>
    <property type="evidence" value="ECO:0007669"/>
    <property type="project" value="InterPro"/>
</dbReference>
<evidence type="ECO:0000256" key="5">
    <source>
        <dbReference type="ARBA" id="ARBA00022989"/>
    </source>
</evidence>
<evidence type="ECO:0000313" key="9">
    <source>
        <dbReference type="EMBL" id="GGL02364.1"/>
    </source>
</evidence>
<feature type="transmembrane region" description="Helical" evidence="7">
    <location>
        <begin position="252"/>
        <end position="271"/>
    </location>
</feature>
<keyword evidence="4 7" id="KW-0812">Transmembrane</keyword>
<dbReference type="CDD" id="cd06261">
    <property type="entry name" value="TM_PBP2"/>
    <property type="match status" value="1"/>
</dbReference>
<evidence type="ECO:0000256" key="2">
    <source>
        <dbReference type="ARBA" id="ARBA00022448"/>
    </source>
</evidence>
<reference evidence="9" key="1">
    <citation type="journal article" date="2014" name="Int. J. Syst. Evol. Microbiol.">
        <title>Complete genome sequence of Corynebacterium casei LMG S-19264T (=DSM 44701T), isolated from a smear-ripened cheese.</title>
        <authorList>
            <consortium name="US DOE Joint Genome Institute (JGI-PGF)"/>
            <person name="Walter F."/>
            <person name="Albersmeier A."/>
            <person name="Kalinowski J."/>
            <person name="Ruckert C."/>
        </authorList>
    </citation>
    <scope>NUCLEOTIDE SEQUENCE</scope>
    <source>
        <strain evidence="9">CGMCC 4.3508</strain>
    </source>
</reference>
<organism evidence="9 10">
    <name type="scientific">Nocardia jinanensis</name>
    <dbReference type="NCBI Taxonomy" id="382504"/>
    <lineage>
        <taxon>Bacteria</taxon>
        <taxon>Bacillati</taxon>
        <taxon>Actinomycetota</taxon>
        <taxon>Actinomycetes</taxon>
        <taxon>Mycobacteriales</taxon>
        <taxon>Nocardiaceae</taxon>
        <taxon>Nocardia</taxon>
    </lineage>
</organism>
<keyword evidence="10" id="KW-1185">Reference proteome</keyword>
<gene>
    <name evidence="9" type="ORF">GCM10011588_16410</name>
</gene>
<feature type="transmembrane region" description="Helical" evidence="7">
    <location>
        <begin position="145"/>
        <end position="164"/>
    </location>
</feature>
<evidence type="ECO:0000256" key="4">
    <source>
        <dbReference type="ARBA" id="ARBA00022692"/>
    </source>
</evidence>
<evidence type="ECO:0000256" key="3">
    <source>
        <dbReference type="ARBA" id="ARBA00022475"/>
    </source>
</evidence>
<proteinExistence type="inferred from homology"/>
<reference evidence="9" key="2">
    <citation type="submission" date="2020-09" db="EMBL/GenBank/DDBJ databases">
        <authorList>
            <person name="Sun Q."/>
            <person name="Zhou Y."/>
        </authorList>
    </citation>
    <scope>NUCLEOTIDE SEQUENCE</scope>
    <source>
        <strain evidence="9">CGMCC 4.3508</strain>
    </source>
</reference>
<feature type="transmembrane region" description="Helical" evidence="7">
    <location>
        <begin position="79"/>
        <end position="106"/>
    </location>
</feature>
<evidence type="ECO:0000259" key="8">
    <source>
        <dbReference type="PROSITE" id="PS50928"/>
    </source>
</evidence>
<evidence type="ECO:0000256" key="7">
    <source>
        <dbReference type="RuleBase" id="RU363032"/>
    </source>
</evidence>
<dbReference type="Gene3D" id="1.10.3720.10">
    <property type="entry name" value="MetI-like"/>
    <property type="match status" value="1"/>
</dbReference>
<dbReference type="PANTHER" id="PTHR43386:SF1">
    <property type="entry name" value="D,D-DIPEPTIDE TRANSPORT SYSTEM PERMEASE PROTEIN DDPC-RELATED"/>
    <property type="match status" value="1"/>
</dbReference>
<dbReference type="Proteomes" id="UP000638263">
    <property type="component" value="Unassembled WGS sequence"/>
</dbReference>
<feature type="transmembrane region" description="Helical" evidence="7">
    <location>
        <begin position="118"/>
        <end position="139"/>
    </location>
</feature>
<sequence>MTSVAIGSRPDARRRRIDPSVAIAVTMLTVVLLVVVVTPILPSYDPTGQDLQNRFLPMLADPAHPLGTDDLGRDTLSRLAVAGCMCLLVAVPAVLISVVLGVLLGLCAGYFGGRLDNIISAISDIQLAMPVMLLLIAIVSALGPSIPVLVIVIGLANWVGYARVSRATAWSLREREFIWAPKTHGAGTAWILRRHLLPNALPTVLIMIPFDVGTIVLYEAAMSYLGLGIQAPTPSLGGMIRDGQSFLRSEPMLTVVPGVLLFMLIAGLQFLSKRLTSAETPEKSDR</sequence>
<dbReference type="InterPro" id="IPR050366">
    <property type="entry name" value="BP-dependent_transpt_permease"/>
</dbReference>
<dbReference type="SUPFAM" id="SSF161098">
    <property type="entry name" value="MetI-like"/>
    <property type="match status" value="1"/>
</dbReference>
<evidence type="ECO:0000256" key="1">
    <source>
        <dbReference type="ARBA" id="ARBA00004651"/>
    </source>
</evidence>
<feature type="domain" description="ABC transmembrane type-1" evidence="8">
    <location>
        <begin position="83"/>
        <end position="272"/>
    </location>
</feature>
<keyword evidence="2 7" id="KW-0813">Transport</keyword>
<name>A0A917REJ0_9NOCA</name>
<dbReference type="EMBL" id="BMMH01000002">
    <property type="protein sequence ID" value="GGL02364.1"/>
    <property type="molecule type" value="Genomic_DNA"/>
</dbReference>
<protein>
    <submittedName>
        <fullName evidence="9">Peptide ABC transporter permease</fullName>
    </submittedName>
</protein>
<keyword evidence="3" id="KW-1003">Cell membrane</keyword>
<dbReference type="RefSeq" id="WP_062996524.1">
    <property type="nucleotide sequence ID" value="NZ_BMMH01000002.1"/>
</dbReference>
<feature type="transmembrane region" description="Helical" evidence="7">
    <location>
        <begin position="21"/>
        <end position="41"/>
    </location>
</feature>
<comment type="caution">
    <text evidence="9">The sequence shown here is derived from an EMBL/GenBank/DDBJ whole genome shotgun (WGS) entry which is preliminary data.</text>
</comment>
<dbReference type="InterPro" id="IPR000515">
    <property type="entry name" value="MetI-like"/>
</dbReference>
<accession>A0A917REJ0</accession>
<dbReference type="PANTHER" id="PTHR43386">
    <property type="entry name" value="OLIGOPEPTIDE TRANSPORT SYSTEM PERMEASE PROTEIN APPC"/>
    <property type="match status" value="1"/>
</dbReference>
<keyword evidence="5 7" id="KW-1133">Transmembrane helix</keyword>
<dbReference type="Pfam" id="PF00528">
    <property type="entry name" value="BPD_transp_1"/>
    <property type="match status" value="1"/>
</dbReference>
<comment type="subcellular location">
    <subcellularLocation>
        <location evidence="1 7">Cell membrane</location>
        <topology evidence="1 7">Multi-pass membrane protein</topology>
    </subcellularLocation>
</comment>
<comment type="similarity">
    <text evidence="7">Belongs to the binding-protein-dependent transport system permease family.</text>
</comment>
<dbReference type="InterPro" id="IPR035906">
    <property type="entry name" value="MetI-like_sf"/>
</dbReference>
<dbReference type="GO" id="GO:0005886">
    <property type="term" value="C:plasma membrane"/>
    <property type="evidence" value="ECO:0007669"/>
    <property type="project" value="UniProtKB-SubCell"/>
</dbReference>